<proteinExistence type="predicted"/>
<evidence type="ECO:0000313" key="1">
    <source>
        <dbReference type="EMBL" id="KAK8479439.1"/>
    </source>
</evidence>
<name>A0ABR1ZG74_9ROSI</name>
<dbReference type="EMBL" id="JBBPBN010001180">
    <property type="protein sequence ID" value="KAK8479439.1"/>
    <property type="molecule type" value="Genomic_DNA"/>
</dbReference>
<comment type="caution">
    <text evidence="1">The sequence shown here is derived from an EMBL/GenBank/DDBJ whole genome shotgun (WGS) entry which is preliminary data.</text>
</comment>
<evidence type="ECO:0008006" key="3">
    <source>
        <dbReference type="Google" id="ProtNLM"/>
    </source>
</evidence>
<keyword evidence="2" id="KW-1185">Reference proteome</keyword>
<accession>A0ABR1ZG74</accession>
<organism evidence="1 2">
    <name type="scientific">Hibiscus sabdariffa</name>
    <name type="common">roselle</name>
    <dbReference type="NCBI Taxonomy" id="183260"/>
    <lineage>
        <taxon>Eukaryota</taxon>
        <taxon>Viridiplantae</taxon>
        <taxon>Streptophyta</taxon>
        <taxon>Embryophyta</taxon>
        <taxon>Tracheophyta</taxon>
        <taxon>Spermatophyta</taxon>
        <taxon>Magnoliopsida</taxon>
        <taxon>eudicotyledons</taxon>
        <taxon>Gunneridae</taxon>
        <taxon>Pentapetalae</taxon>
        <taxon>rosids</taxon>
        <taxon>malvids</taxon>
        <taxon>Malvales</taxon>
        <taxon>Malvaceae</taxon>
        <taxon>Malvoideae</taxon>
        <taxon>Hibiscus</taxon>
    </lineage>
</organism>
<protein>
    <recommendedName>
        <fullName evidence="3">Ribosomal protein L32</fullName>
    </recommendedName>
</protein>
<sequence length="61" mass="6751">NSFFTAVANFRPRQKLKRFGFGNNSASKCISADDTTFTKKTASIASQKLLNFPVDHVARKA</sequence>
<reference evidence="1 2" key="1">
    <citation type="journal article" date="2024" name="G3 (Bethesda)">
        <title>Genome assembly of Hibiscus sabdariffa L. provides insights into metabolisms of medicinal natural products.</title>
        <authorList>
            <person name="Kim T."/>
        </authorList>
    </citation>
    <scope>NUCLEOTIDE SEQUENCE [LARGE SCALE GENOMIC DNA]</scope>
    <source>
        <strain evidence="1">TK-2024</strain>
        <tissue evidence="1">Old leaves</tissue>
    </source>
</reference>
<gene>
    <name evidence="1" type="ORF">V6N11_057163</name>
</gene>
<evidence type="ECO:0000313" key="2">
    <source>
        <dbReference type="Proteomes" id="UP001396334"/>
    </source>
</evidence>
<dbReference type="Proteomes" id="UP001396334">
    <property type="component" value="Unassembled WGS sequence"/>
</dbReference>
<feature type="non-terminal residue" evidence="1">
    <location>
        <position position="1"/>
    </location>
</feature>